<reference evidence="1" key="1">
    <citation type="journal article" date="2023" name="Mol. Phylogenet. Evol.">
        <title>Genome-scale phylogeny and comparative genomics of the fungal order Sordariales.</title>
        <authorList>
            <person name="Hensen N."/>
            <person name="Bonometti L."/>
            <person name="Westerberg I."/>
            <person name="Brannstrom I.O."/>
            <person name="Guillou S."/>
            <person name="Cros-Aarteil S."/>
            <person name="Calhoun S."/>
            <person name="Haridas S."/>
            <person name="Kuo A."/>
            <person name="Mondo S."/>
            <person name="Pangilinan J."/>
            <person name="Riley R."/>
            <person name="LaButti K."/>
            <person name="Andreopoulos B."/>
            <person name="Lipzen A."/>
            <person name="Chen C."/>
            <person name="Yan M."/>
            <person name="Daum C."/>
            <person name="Ng V."/>
            <person name="Clum A."/>
            <person name="Steindorff A."/>
            <person name="Ohm R.A."/>
            <person name="Martin F."/>
            <person name="Silar P."/>
            <person name="Natvig D.O."/>
            <person name="Lalanne C."/>
            <person name="Gautier V."/>
            <person name="Ament-Velasquez S.L."/>
            <person name="Kruys A."/>
            <person name="Hutchinson M.I."/>
            <person name="Powell A.J."/>
            <person name="Barry K."/>
            <person name="Miller A.N."/>
            <person name="Grigoriev I.V."/>
            <person name="Debuchy R."/>
            <person name="Gladieux P."/>
            <person name="Hiltunen Thoren M."/>
            <person name="Johannesson H."/>
        </authorList>
    </citation>
    <scope>NUCLEOTIDE SEQUENCE</scope>
    <source>
        <strain evidence="1">CBS 123565</strain>
    </source>
</reference>
<accession>A0AAN6UK64</accession>
<organism evidence="1 2">
    <name type="scientific">Trichocladium antarcticum</name>
    <dbReference type="NCBI Taxonomy" id="1450529"/>
    <lineage>
        <taxon>Eukaryota</taxon>
        <taxon>Fungi</taxon>
        <taxon>Dikarya</taxon>
        <taxon>Ascomycota</taxon>
        <taxon>Pezizomycotina</taxon>
        <taxon>Sordariomycetes</taxon>
        <taxon>Sordariomycetidae</taxon>
        <taxon>Sordariales</taxon>
        <taxon>Chaetomiaceae</taxon>
        <taxon>Trichocladium</taxon>
    </lineage>
</organism>
<reference evidence="1" key="2">
    <citation type="submission" date="2023-05" db="EMBL/GenBank/DDBJ databases">
        <authorList>
            <consortium name="Lawrence Berkeley National Laboratory"/>
            <person name="Steindorff A."/>
            <person name="Hensen N."/>
            <person name="Bonometti L."/>
            <person name="Westerberg I."/>
            <person name="Brannstrom I.O."/>
            <person name="Guillou S."/>
            <person name="Cros-Aarteil S."/>
            <person name="Calhoun S."/>
            <person name="Haridas S."/>
            <person name="Kuo A."/>
            <person name="Mondo S."/>
            <person name="Pangilinan J."/>
            <person name="Riley R."/>
            <person name="Labutti K."/>
            <person name="Andreopoulos B."/>
            <person name="Lipzen A."/>
            <person name="Chen C."/>
            <person name="Yanf M."/>
            <person name="Daum C."/>
            <person name="Ng V."/>
            <person name="Clum A."/>
            <person name="Ohm R."/>
            <person name="Martin F."/>
            <person name="Silar P."/>
            <person name="Natvig D."/>
            <person name="Lalanne C."/>
            <person name="Gautier V."/>
            <person name="Ament-Velasquez S.L."/>
            <person name="Kruys A."/>
            <person name="Hutchinson M.I."/>
            <person name="Powell A.J."/>
            <person name="Barry K."/>
            <person name="Miller A.N."/>
            <person name="Grigoriev I.V."/>
            <person name="Debuchy R."/>
            <person name="Gladieux P."/>
            <person name="Thoren M.H."/>
            <person name="Johannesson H."/>
        </authorList>
    </citation>
    <scope>NUCLEOTIDE SEQUENCE</scope>
    <source>
        <strain evidence="1">CBS 123565</strain>
    </source>
</reference>
<keyword evidence="2" id="KW-1185">Reference proteome</keyword>
<protein>
    <submittedName>
        <fullName evidence="1">Uncharacterized protein</fullName>
    </submittedName>
</protein>
<dbReference type="AlphaFoldDB" id="A0AAN6UK64"/>
<evidence type="ECO:0000313" key="1">
    <source>
        <dbReference type="EMBL" id="KAK4134523.1"/>
    </source>
</evidence>
<evidence type="ECO:0000313" key="2">
    <source>
        <dbReference type="Proteomes" id="UP001304895"/>
    </source>
</evidence>
<sequence length="135" mass="14944">MRATIRYGWRRPAAIPLAFLPSAMPRHDQLRFYLLAQYSPAGCNPGFRLDGDNDAAGREEANARTLCSQEHRAYTTSSATLLHVAITYLCGTANLPAKLILSIRAPQAPGWFLHEGLVPLVLLFLLKHRVSMCAI</sequence>
<name>A0AAN6UK64_9PEZI</name>
<dbReference type="EMBL" id="MU853408">
    <property type="protein sequence ID" value="KAK4134523.1"/>
    <property type="molecule type" value="Genomic_DNA"/>
</dbReference>
<comment type="caution">
    <text evidence="1">The sequence shown here is derived from an EMBL/GenBank/DDBJ whole genome shotgun (WGS) entry which is preliminary data.</text>
</comment>
<gene>
    <name evidence="1" type="ORF">BT67DRAFT_296649</name>
</gene>
<proteinExistence type="predicted"/>
<dbReference type="Proteomes" id="UP001304895">
    <property type="component" value="Unassembled WGS sequence"/>
</dbReference>